<feature type="region of interest" description="Disordered" evidence="1">
    <location>
        <begin position="292"/>
        <end position="316"/>
    </location>
</feature>
<reference evidence="4" key="2">
    <citation type="submission" date="2022-01" db="EMBL/GenBank/DDBJ databases">
        <authorList>
            <person name="Yamashiro T."/>
            <person name="Shiraishi A."/>
            <person name="Satake H."/>
            <person name="Nakayama K."/>
        </authorList>
    </citation>
    <scope>NUCLEOTIDE SEQUENCE</scope>
</reference>
<evidence type="ECO:0000259" key="3">
    <source>
        <dbReference type="Pfam" id="PF25597"/>
    </source>
</evidence>
<feature type="domain" description="Retroviral polymerase SH3-like" evidence="3">
    <location>
        <begin position="209"/>
        <end position="263"/>
    </location>
</feature>
<accession>A0ABQ5CM26</accession>
<keyword evidence="5" id="KW-1185">Reference proteome</keyword>
<name>A0ABQ5CM26_9ASTR</name>
<feature type="region of interest" description="Disordered" evidence="1">
    <location>
        <begin position="90"/>
        <end position="113"/>
    </location>
</feature>
<dbReference type="Pfam" id="PF07727">
    <property type="entry name" value="RVT_2"/>
    <property type="match status" value="1"/>
</dbReference>
<gene>
    <name evidence="4" type="ORF">Tco_0908396</name>
</gene>
<evidence type="ECO:0000256" key="1">
    <source>
        <dbReference type="SAM" id="MobiDB-lite"/>
    </source>
</evidence>
<dbReference type="EMBL" id="BQNB010014435">
    <property type="protein sequence ID" value="GJT28121.1"/>
    <property type="molecule type" value="Genomic_DNA"/>
</dbReference>
<evidence type="ECO:0000313" key="4">
    <source>
        <dbReference type="EMBL" id="GJT28121.1"/>
    </source>
</evidence>
<evidence type="ECO:0000259" key="2">
    <source>
        <dbReference type="Pfam" id="PF07727"/>
    </source>
</evidence>
<protein>
    <submittedName>
        <fullName evidence="4">Ribonuclease H-like domain-containing protein</fullName>
    </submittedName>
</protein>
<sequence>MRCSPGRVKINWTSSQGHDERDGFEVALVVRIAEHEARRWDTFMGNAEDLVDNDQLEQESMDSLVGLVIFSPNSLNLSYSGLEKFQQPEFEGYGPKPSKSISEDTLMRSKQQEKPVRKPVKYAEIYRLTAISIKGNGGGIWGEEPKERKLLVNELLKLLELLSKMVLLKGEIGTLIVAARTISPHNKTPYELFRGRTPALSFMRPFGCHVTILNTLDYLGKFDGKSDEGFFVGYSMNSKAFRVYNIRTRKVEENLHIRFLEDKPIIAGDGLKWLFDIDVLTKSMNYVPVVAGTNSNDSVGTEESIGTGHSSKETGSSQDYILMPMWKDGSLFDSSSKNASNDELQPSSDVGKKDDEGVSQESRIDDQERPENSTQDVNTARPSINTANTNINTGSLNINIVSPTATTAPLEATHADFFGDETKLDMSNITTTYLVYTTPNTRIYKDHSLDHVIGDVQSVEPKKVIQALTDPSWIEAMQDEYLQFKLQKVWTLLDLPYGKRAIGTKWVYRNTKDERVARIEAIRLFLAYASFKDFVVYQMDVKSAFLYGKIEEEVHVCQPLGFEDPEFPNRVYKVEKALYGLHQAPRASLQVHHETSEPYSRSKAEDVDVIYIDNDWAH</sequence>
<feature type="compositionally biased region" description="Polar residues" evidence="1">
    <location>
        <begin position="307"/>
        <end position="316"/>
    </location>
</feature>
<feature type="compositionally biased region" description="Polar residues" evidence="1">
    <location>
        <begin position="372"/>
        <end position="391"/>
    </location>
</feature>
<feature type="region of interest" description="Disordered" evidence="1">
    <location>
        <begin position="332"/>
        <end position="391"/>
    </location>
</feature>
<feature type="compositionally biased region" description="Basic and acidic residues" evidence="1">
    <location>
        <begin position="101"/>
        <end position="113"/>
    </location>
</feature>
<comment type="caution">
    <text evidence="4">The sequence shown here is derived from an EMBL/GenBank/DDBJ whole genome shotgun (WGS) entry which is preliminary data.</text>
</comment>
<feature type="compositionally biased region" description="Polar residues" evidence="1">
    <location>
        <begin position="332"/>
        <end position="348"/>
    </location>
</feature>
<feature type="domain" description="Reverse transcriptase Ty1/copia-type" evidence="2">
    <location>
        <begin position="516"/>
        <end position="590"/>
    </location>
</feature>
<dbReference type="Pfam" id="PF25597">
    <property type="entry name" value="SH3_retrovirus"/>
    <property type="match status" value="1"/>
</dbReference>
<organism evidence="4 5">
    <name type="scientific">Tanacetum coccineum</name>
    <dbReference type="NCBI Taxonomy" id="301880"/>
    <lineage>
        <taxon>Eukaryota</taxon>
        <taxon>Viridiplantae</taxon>
        <taxon>Streptophyta</taxon>
        <taxon>Embryophyta</taxon>
        <taxon>Tracheophyta</taxon>
        <taxon>Spermatophyta</taxon>
        <taxon>Magnoliopsida</taxon>
        <taxon>eudicotyledons</taxon>
        <taxon>Gunneridae</taxon>
        <taxon>Pentapetalae</taxon>
        <taxon>asterids</taxon>
        <taxon>campanulids</taxon>
        <taxon>Asterales</taxon>
        <taxon>Asteraceae</taxon>
        <taxon>Asteroideae</taxon>
        <taxon>Anthemideae</taxon>
        <taxon>Anthemidinae</taxon>
        <taxon>Tanacetum</taxon>
    </lineage>
</organism>
<proteinExistence type="predicted"/>
<feature type="compositionally biased region" description="Basic and acidic residues" evidence="1">
    <location>
        <begin position="350"/>
        <end position="371"/>
    </location>
</feature>
<dbReference type="InterPro" id="IPR057670">
    <property type="entry name" value="SH3_retrovirus"/>
</dbReference>
<dbReference type="Proteomes" id="UP001151760">
    <property type="component" value="Unassembled WGS sequence"/>
</dbReference>
<feature type="compositionally biased region" description="Polar residues" evidence="1">
    <location>
        <begin position="292"/>
        <end position="301"/>
    </location>
</feature>
<reference evidence="4" key="1">
    <citation type="journal article" date="2022" name="Int. J. Mol. Sci.">
        <title>Draft Genome of Tanacetum Coccineum: Genomic Comparison of Closely Related Tanacetum-Family Plants.</title>
        <authorList>
            <person name="Yamashiro T."/>
            <person name="Shiraishi A."/>
            <person name="Nakayama K."/>
            <person name="Satake H."/>
        </authorList>
    </citation>
    <scope>NUCLEOTIDE SEQUENCE</scope>
</reference>
<dbReference type="InterPro" id="IPR013103">
    <property type="entry name" value="RVT_2"/>
</dbReference>
<evidence type="ECO:0000313" key="5">
    <source>
        <dbReference type="Proteomes" id="UP001151760"/>
    </source>
</evidence>